<feature type="domain" description="Protein kinase" evidence="12">
    <location>
        <begin position="378"/>
        <end position="714"/>
    </location>
</feature>
<comment type="subcellular location">
    <subcellularLocation>
        <location evidence="1">Cytoplasm</location>
    </subcellularLocation>
</comment>
<dbReference type="GO" id="GO:0141156">
    <property type="term" value="P:cAMP/PKA signal transduction"/>
    <property type="evidence" value="ECO:0007669"/>
    <property type="project" value="EnsemblFungi"/>
</dbReference>
<dbReference type="InterPro" id="IPR050494">
    <property type="entry name" value="Ser_Thr_dual-spec_kinase"/>
</dbReference>
<dbReference type="InterPro" id="IPR000719">
    <property type="entry name" value="Prot_kinase_dom"/>
</dbReference>
<dbReference type="OrthoDB" id="9332038at2759"/>
<keyword evidence="9 10" id="KW-0067">ATP-binding</keyword>
<dbReference type="SMART" id="SM00220">
    <property type="entry name" value="S_TKc"/>
    <property type="match status" value="1"/>
</dbReference>
<dbReference type="InterPro" id="IPR008271">
    <property type="entry name" value="Ser/Thr_kinase_AS"/>
</dbReference>
<dbReference type="GO" id="GO:0005524">
    <property type="term" value="F:ATP binding"/>
    <property type="evidence" value="ECO:0007669"/>
    <property type="project" value="UniProtKB-UniRule"/>
</dbReference>
<dbReference type="GO" id="GO:0005634">
    <property type="term" value="C:nucleus"/>
    <property type="evidence" value="ECO:0007669"/>
    <property type="project" value="EnsemblFungi"/>
</dbReference>
<feature type="region of interest" description="Disordered" evidence="11">
    <location>
        <begin position="334"/>
        <end position="357"/>
    </location>
</feature>
<evidence type="ECO:0000256" key="5">
    <source>
        <dbReference type="ARBA" id="ARBA00022553"/>
    </source>
</evidence>
<comment type="similarity">
    <text evidence="2">Belongs to the protein kinase superfamily. CMGC Ser/Thr protein kinase family. MNB/DYRK subfamily.</text>
</comment>
<sequence>MSAFPFGQSNGQGNNMGYQGFTQPQQNTQRIPQSALPLQQNYNLEGQMVDPLSQQPNTQFQQPGTYQQKYSGTNINQWQHPQQPQSGMSSMQTPRQAIPSKQKLRGFSEVELSPSLARHQSDNVFMASNSQSVQSGATSTGFKNPWYSPSSANVTNRLPGLQTSNQQEPPFLMMSPSRVPSFANALPTTYEYEGMQQQQHQQQQMLPVARAQAPRPPSDYFAEPNNKANELMRRQSVATPYSSIHGFDGNSFDYNPHQQPQLPHRGSFANQTPQRLPAPRMTKVRALSDLHPNVNLKPKYRRASATNTLVSPLEALTTALALTYSMCRSDFDYKSSKNPRRVLTKPSEGKSNNGHDNEESDYILYVNDVLGSQDGMKYMVLDVLGQGTFGQVVKCQNLKTQEIVAVKVIKSKPAFLNQSLTEVSILEHLNKKVDPEDQHHFLRLKDKFIHKNHLCLVFELLSSNLYELIKQNQFKGLALKLVKKFTVQLLDSLKVLKSAKIIHCDLKPENILLITPDKPLLKVIDFGAACHERQIVYAYIQSRFYRSPEVILGLSYTSSIDMWSLGCIIAELFLGTPLLPGATEYGQICRIVQMFGMPPTWMIEMGKNAQNYFAKEVVFDERTGKQQNVYRLKTIEQYSREFNVEEKPGKEYFEDKELPDIIGKYQLPKKNMTEAMVEKEMHQRAILIHFLQGIFNLNPLERWTPQEAAMHPFVTNQPFSGSWSPPSANYSDQFRLEKQDRLRSMEIDPVSFAEQHPQEGV</sequence>
<dbReference type="GO" id="GO:0010811">
    <property type="term" value="P:positive regulation of cell-substrate adhesion"/>
    <property type="evidence" value="ECO:0007669"/>
    <property type="project" value="EnsemblFungi"/>
</dbReference>
<feature type="region of interest" description="Disordered" evidence="11">
    <location>
        <begin position="1"/>
        <end position="30"/>
    </location>
</feature>
<dbReference type="Pfam" id="PF00069">
    <property type="entry name" value="Pkinase"/>
    <property type="match status" value="1"/>
</dbReference>
<dbReference type="GO" id="GO:0005737">
    <property type="term" value="C:cytoplasm"/>
    <property type="evidence" value="ECO:0007669"/>
    <property type="project" value="UniProtKB-SubCell"/>
</dbReference>
<dbReference type="FunFam" id="3.30.200.20:FF:000087">
    <property type="entry name" value="Dual specificity tyrosine-phosphorylation-regulated kinase 1A"/>
    <property type="match status" value="1"/>
</dbReference>
<evidence type="ECO:0000256" key="7">
    <source>
        <dbReference type="ARBA" id="ARBA00022741"/>
    </source>
</evidence>
<dbReference type="PANTHER" id="PTHR24058">
    <property type="entry name" value="DUAL SPECIFICITY PROTEIN KINASE"/>
    <property type="match status" value="1"/>
</dbReference>
<dbReference type="EMBL" id="HG793126">
    <property type="protein sequence ID" value="CDK25453.1"/>
    <property type="molecule type" value="Genomic_DNA"/>
</dbReference>
<reference evidence="13" key="1">
    <citation type="submission" date="2013-12" db="EMBL/GenBank/DDBJ databases">
        <authorList>
            <person name="Genoscope - CEA"/>
        </authorList>
    </citation>
    <scope>NUCLEOTIDE SEQUENCE</scope>
    <source>
        <strain evidence="13">CBS 1993</strain>
    </source>
</reference>
<proteinExistence type="inferred from homology"/>
<dbReference type="SUPFAM" id="SSF56112">
    <property type="entry name" value="Protein kinase-like (PK-like)"/>
    <property type="match status" value="1"/>
</dbReference>
<keyword evidence="5" id="KW-0597">Phosphoprotein</keyword>
<evidence type="ECO:0000256" key="4">
    <source>
        <dbReference type="ARBA" id="ARBA00022527"/>
    </source>
</evidence>
<dbReference type="InterPro" id="IPR011009">
    <property type="entry name" value="Kinase-like_dom_sf"/>
</dbReference>
<keyword evidence="14" id="KW-1185">Reference proteome</keyword>
<dbReference type="Gene3D" id="3.30.200.20">
    <property type="entry name" value="Phosphorylase Kinase, domain 1"/>
    <property type="match status" value="1"/>
</dbReference>
<name>W6MHZ2_9ASCO</name>
<dbReference type="GO" id="GO:0004674">
    <property type="term" value="F:protein serine/threonine kinase activity"/>
    <property type="evidence" value="ECO:0007669"/>
    <property type="project" value="UniProtKB-KW"/>
</dbReference>
<evidence type="ECO:0000256" key="1">
    <source>
        <dbReference type="ARBA" id="ARBA00004496"/>
    </source>
</evidence>
<dbReference type="PROSITE" id="PS00107">
    <property type="entry name" value="PROTEIN_KINASE_ATP"/>
    <property type="match status" value="1"/>
</dbReference>
<accession>W6MHZ2</accession>
<evidence type="ECO:0000256" key="8">
    <source>
        <dbReference type="ARBA" id="ARBA00022777"/>
    </source>
</evidence>
<evidence type="ECO:0000313" key="13">
    <source>
        <dbReference type="EMBL" id="CDK25453.1"/>
    </source>
</evidence>
<keyword evidence="8" id="KW-0418">Kinase</keyword>
<evidence type="ECO:0000256" key="10">
    <source>
        <dbReference type="PROSITE-ProRule" id="PRU10141"/>
    </source>
</evidence>
<dbReference type="PROSITE" id="PS00108">
    <property type="entry name" value="PROTEIN_KINASE_ST"/>
    <property type="match status" value="1"/>
</dbReference>
<protein>
    <recommendedName>
        <fullName evidence="12">Protein kinase domain-containing protein</fullName>
    </recommendedName>
</protein>
<dbReference type="FunFam" id="1.10.510.10:FF:000380">
    <property type="entry name" value="Serine/threonine-protein kinase ppk15"/>
    <property type="match status" value="1"/>
</dbReference>
<reference evidence="13" key="2">
    <citation type="submission" date="2014-02" db="EMBL/GenBank/DDBJ databases">
        <title>Complete DNA sequence of /Kuraishia capsulata/ illustrates novel genomic features among budding yeasts (/Saccharomycotina/).</title>
        <authorList>
            <person name="Morales L."/>
            <person name="Noel B."/>
            <person name="Porcel B."/>
            <person name="Marcet-Houben M."/>
            <person name="Hullo M-F."/>
            <person name="Sacerdot C."/>
            <person name="Tekaia F."/>
            <person name="Leh-Louis V."/>
            <person name="Despons L."/>
            <person name="Khanna V."/>
            <person name="Aury J-M."/>
            <person name="Barbe V."/>
            <person name="Couloux A."/>
            <person name="Labadie K."/>
            <person name="Pelletier E."/>
            <person name="Souciet J-L."/>
            <person name="Boekhout T."/>
            <person name="Gabaldon T."/>
            <person name="Wincker P."/>
            <person name="Dujon B."/>
        </authorList>
    </citation>
    <scope>NUCLEOTIDE SEQUENCE</scope>
    <source>
        <strain evidence="13">CBS 1993</strain>
    </source>
</reference>
<dbReference type="PROSITE" id="PS50011">
    <property type="entry name" value="PROTEIN_KINASE_DOM"/>
    <property type="match status" value="1"/>
</dbReference>
<dbReference type="CDD" id="cd14212">
    <property type="entry name" value="PKc_YAK1"/>
    <property type="match status" value="1"/>
</dbReference>
<feature type="compositionally biased region" description="Polar residues" evidence="11">
    <location>
        <begin position="7"/>
        <end position="30"/>
    </location>
</feature>
<dbReference type="PANTHER" id="PTHR24058:SF17">
    <property type="entry name" value="HOMEODOMAIN INTERACTING PROTEIN KINASE, ISOFORM D"/>
    <property type="match status" value="1"/>
</dbReference>
<dbReference type="HOGENOM" id="CLU_000288_88_4_1"/>
<gene>
    <name evidence="13" type="ORF">KUCA_T00001423001</name>
</gene>
<keyword evidence="4" id="KW-0723">Serine/threonine-protein kinase</keyword>
<dbReference type="GO" id="GO:0004713">
    <property type="term" value="F:protein tyrosine kinase activity"/>
    <property type="evidence" value="ECO:0007669"/>
    <property type="project" value="EnsemblFungi"/>
</dbReference>
<dbReference type="GO" id="GO:0030447">
    <property type="term" value="P:filamentous growth"/>
    <property type="evidence" value="ECO:0007669"/>
    <property type="project" value="UniProtKB-ARBA"/>
</dbReference>
<dbReference type="AlphaFoldDB" id="W6MHZ2"/>
<evidence type="ECO:0000256" key="2">
    <source>
        <dbReference type="ARBA" id="ARBA00008867"/>
    </source>
</evidence>
<dbReference type="Proteomes" id="UP000019384">
    <property type="component" value="Unassembled WGS sequence"/>
</dbReference>
<keyword evidence="3" id="KW-0963">Cytoplasm</keyword>
<organism evidence="13 14">
    <name type="scientific">Kuraishia capsulata CBS 1993</name>
    <dbReference type="NCBI Taxonomy" id="1382522"/>
    <lineage>
        <taxon>Eukaryota</taxon>
        <taxon>Fungi</taxon>
        <taxon>Dikarya</taxon>
        <taxon>Ascomycota</taxon>
        <taxon>Saccharomycotina</taxon>
        <taxon>Pichiomycetes</taxon>
        <taxon>Pichiales</taxon>
        <taxon>Pichiaceae</taxon>
        <taxon>Kuraishia</taxon>
    </lineage>
</organism>
<dbReference type="STRING" id="1382522.W6MHZ2"/>
<dbReference type="GO" id="GO:0045893">
    <property type="term" value="P:positive regulation of DNA-templated transcription"/>
    <property type="evidence" value="ECO:0007669"/>
    <property type="project" value="EnsemblFungi"/>
</dbReference>
<keyword evidence="6" id="KW-0808">Transferase</keyword>
<evidence type="ECO:0000256" key="6">
    <source>
        <dbReference type="ARBA" id="ARBA00022679"/>
    </source>
</evidence>
<dbReference type="RefSeq" id="XP_022457465.1">
    <property type="nucleotide sequence ID" value="XM_022603600.1"/>
</dbReference>
<evidence type="ECO:0000256" key="9">
    <source>
        <dbReference type="ARBA" id="ARBA00022840"/>
    </source>
</evidence>
<evidence type="ECO:0000256" key="3">
    <source>
        <dbReference type="ARBA" id="ARBA00022490"/>
    </source>
</evidence>
<dbReference type="InterPro" id="IPR017441">
    <property type="entry name" value="Protein_kinase_ATP_BS"/>
</dbReference>
<dbReference type="GeneID" id="34518853"/>
<evidence type="ECO:0000256" key="11">
    <source>
        <dbReference type="SAM" id="MobiDB-lite"/>
    </source>
</evidence>
<keyword evidence="7 10" id="KW-0547">Nucleotide-binding</keyword>
<evidence type="ECO:0000313" key="14">
    <source>
        <dbReference type="Proteomes" id="UP000019384"/>
    </source>
</evidence>
<evidence type="ECO:0000259" key="12">
    <source>
        <dbReference type="PROSITE" id="PS50011"/>
    </source>
</evidence>
<feature type="binding site" evidence="10">
    <location>
        <position position="407"/>
    </location>
    <ligand>
        <name>ATP</name>
        <dbReference type="ChEBI" id="CHEBI:30616"/>
    </ligand>
</feature>
<dbReference type="Gene3D" id="1.10.510.10">
    <property type="entry name" value="Transferase(Phosphotransferase) domain 1"/>
    <property type="match status" value="1"/>
</dbReference>